<accession>A0A9W8NJL9</accession>
<organism evidence="2 3">
    <name type="scientific">Xylaria arbuscula</name>
    <dbReference type="NCBI Taxonomy" id="114810"/>
    <lineage>
        <taxon>Eukaryota</taxon>
        <taxon>Fungi</taxon>
        <taxon>Dikarya</taxon>
        <taxon>Ascomycota</taxon>
        <taxon>Pezizomycotina</taxon>
        <taxon>Sordariomycetes</taxon>
        <taxon>Xylariomycetidae</taxon>
        <taxon>Xylariales</taxon>
        <taxon>Xylariaceae</taxon>
        <taxon>Xylaria</taxon>
    </lineage>
</organism>
<evidence type="ECO:0008006" key="4">
    <source>
        <dbReference type="Google" id="ProtNLM"/>
    </source>
</evidence>
<evidence type="ECO:0000256" key="1">
    <source>
        <dbReference type="SAM" id="SignalP"/>
    </source>
</evidence>
<feature type="chain" id="PRO_5040729840" description="Hydrophobin" evidence="1">
    <location>
        <begin position="20"/>
        <end position="125"/>
    </location>
</feature>
<evidence type="ECO:0000313" key="3">
    <source>
        <dbReference type="Proteomes" id="UP001148614"/>
    </source>
</evidence>
<dbReference type="EMBL" id="JANPWZ010000255">
    <property type="protein sequence ID" value="KAJ3578130.1"/>
    <property type="molecule type" value="Genomic_DNA"/>
</dbReference>
<dbReference type="Proteomes" id="UP001148614">
    <property type="component" value="Unassembled WGS sequence"/>
</dbReference>
<keyword evidence="1" id="KW-0732">Signal</keyword>
<feature type="signal peptide" evidence="1">
    <location>
        <begin position="1"/>
        <end position="19"/>
    </location>
</feature>
<keyword evidence="3" id="KW-1185">Reference proteome</keyword>
<proteinExistence type="predicted"/>
<name>A0A9W8NJL9_9PEZI</name>
<sequence>MHTPSTAAAFVAFVTAALATTGPCSISEPDYICEPVMDASACYNAIILGWDGASTNPADIFKCVDPPELVGCLFLIVYDCGLEDSFPSRCRSGSRYGIYSEEQENAGAALRCCCYYLPGIVERNE</sequence>
<evidence type="ECO:0000313" key="2">
    <source>
        <dbReference type="EMBL" id="KAJ3578130.1"/>
    </source>
</evidence>
<gene>
    <name evidence="2" type="ORF">NPX13_g2438</name>
</gene>
<dbReference type="AlphaFoldDB" id="A0A9W8NJL9"/>
<protein>
    <recommendedName>
        <fullName evidence="4">Hydrophobin</fullName>
    </recommendedName>
</protein>
<comment type="caution">
    <text evidence="2">The sequence shown here is derived from an EMBL/GenBank/DDBJ whole genome shotgun (WGS) entry which is preliminary data.</text>
</comment>
<reference evidence="2" key="1">
    <citation type="submission" date="2022-07" db="EMBL/GenBank/DDBJ databases">
        <title>Genome Sequence of Xylaria arbuscula.</title>
        <authorList>
            <person name="Buettner E."/>
        </authorList>
    </citation>
    <scope>NUCLEOTIDE SEQUENCE</scope>
    <source>
        <strain evidence="2">VT107</strain>
    </source>
</reference>